<evidence type="ECO:0000313" key="2">
    <source>
        <dbReference type="Proteomes" id="UP000076727"/>
    </source>
</evidence>
<dbReference type="OrthoDB" id="539398at2759"/>
<dbReference type="PANTHER" id="PTHR39336">
    <property type="entry name" value="PYRIDOXAMINE PHOSPHATE OXIDASE FAMILY PROTEIN (AFU_ORTHOLOGUE AFUA_6G11440)"/>
    <property type="match status" value="1"/>
</dbReference>
<sequence>MGKFYDSIPPNLIKWVEAQQMFWVASAPLGGEGHVNVSPKGLKGTLHIANENQVWYEDMSGSGSETMAHLREPGNGRITIMFCAFDGAPRIMRLFGHGLVLEFGTLGYDELLPPDVRHPGSRCAVVVDIHKVGTSCGFGVPQYAFLAHRPTLYNWCAQLEAADQAHDATSGVTASPSEPQVAEKGLKAYWIKENLKSIDGLPAMEGAHTSRTTPTIGGPC</sequence>
<name>A0A165PPP1_9APHY</name>
<dbReference type="AlphaFoldDB" id="A0A165PPP1"/>
<dbReference type="Gene3D" id="2.30.110.10">
    <property type="entry name" value="Electron Transport, Fmn-binding Protein, Chain A"/>
    <property type="match status" value="1"/>
</dbReference>
<gene>
    <name evidence="1" type="ORF">DAEQUDRAFT_751279</name>
</gene>
<dbReference type="InterPro" id="IPR012349">
    <property type="entry name" value="Split_barrel_FMN-bd"/>
</dbReference>
<protein>
    <recommendedName>
        <fullName evidence="3">Pyridoxamine 5'-phosphate oxidase putative domain-containing protein</fullName>
    </recommendedName>
</protein>
<dbReference type="EMBL" id="KV429066">
    <property type="protein sequence ID" value="KZT68474.1"/>
    <property type="molecule type" value="Genomic_DNA"/>
</dbReference>
<proteinExistence type="predicted"/>
<reference evidence="1 2" key="1">
    <citation type="journal article" date="2016" name="Mol. Biol. Evol.">
        <title>Comparative Genomics of Early-Diverging Mushroom-Forming Fungi Provides Insights into the Origins of Lignocellulose Decay Capabilities.</title>
        <authorList>
            <person name="Nagy L.G."/>
            <person name="Riley R."/>
            <person name="Tritt A."/>
            <person name="Adam C."/>
            <person name="Daum C."/>
            <person name="Floudas D."/>
            <person name="Sun H."/>
            <person name="Yadav J.S."/>
            <person name="Pangilinan J."/>
            <person name="Larsson K.H."/>
            <person name="Matsuura K."/>
            <person name="Barry K."/>
            <person name="Labutti K."/>
            <person name="Kuo R."/>
            <person name="Ohm R.A."/>
            <person name="Bhattacharya S.S."/>
            <person name="Shirouzu T."/>
            <person name="Yoshinaga Y."/>
            <person name="Martin F.M."/>
            <person name="Grigoriev I.V."/>
            <person name="Hibbett D.S."/>
        </authorList>
    </citation>
    <scope>NUCLEOTIDE SEQUENCE [LARGE SCALE GENOMIC DNA]</scope>
    <source>
        <strain evidence="1 2">L-15889</strain>
    </source>
</reference>
<accession>A0A165PPP1</accession>
<organism evidence="1 2">
    <name type="scientific">Daedalea quercina L-15889</name>
    <dbReference type="NCBI Taxonomy" id="1314783"/>
    <lineage>
        <taxon>Eukaryota</taxon>
        <taxon>Fungi</taxon>
        <taxon>Dikarya</taxon>
        <taxon>Basidiomycota</taxon>
        <taxon>Agaricomycotina</taxon>
        <taxon>Agaricomycetes</taxon>
        <taxon>Polyporales</taxon>
        <taxon>Fomitopsis</taxon>
    </lineage>
</organism>
<dbReference type="Proteomes" id="UP000076727">
    <property type="component" value="Unassembled WGS sequence"/>
</dbReference>
<keyword evidence="2" id="KW-1185">Reference proteome</keyword>
<dbReference type="SUPFAM" id="SSF50475">
    <property type="entry name" value="FMN-binding split barrel"/>
    <property type="match status" value="1"/>
</dbReference>
<evidence type="ECO:0000313" key="1">
    <source>
        <dbReference type="EMBL" id="KZT68474.1"/>
    </source>
</evidence>
<evidence type="ECO:0008006" key="3">
    <source>
        <dbReference type="Google" id="ProtNLM"/>
    </source>
</evidence>
<dbReference type="PANTHER" id="PTHR39336:SF3">
    <property type="entry name" value="PYRIDOXAMINE PHOSPHATE OXIDASE"/>
    <property type="match status" value="1"/>
</dbReference>
<dbReference type="STRING" id="1314783.A0A165PPP1"/>